<keyword evidence="2" id="KW-0067">ATP-binding</keyword>
<dbReference type="SUPFAM" id="SSF56112">
    <property type="entry name" value="Protein kinase-like (PK-like)"/>
    <property type="match status" value="3"/>
</dbReference>
<dbReference type="InterPro" id="IPR036436">
    <property type="entry name" value="Disintegrin_dom_sf"/>
</dbReference>
<name>A0A2B4SKC5_STYPI</name>
<feature type="region of interest" description="Disordered" evidence="5">
    <location>
        <begin position="3435"/>
        <end position="3512"/>
    </location>
</feature>
<dbReference type="Gene3D" id="2.20.100.10">
    <property type="entry name" value="Thrombospondin type-1 (TSP1) repeat"/>
    <property type="match status" value="1"/>
</dbReference>
<keyword evidence="1" id="KW-0547">Nucleotide-binding</keyword>
<dbReference type="PROSITE" id="PS50011">
    <property type="entry name" value="PROTEIN_KINASE_DOM"/>
    <property type="match status" value="3"/>
</dbReference>
<dbReference type="SMART" id="SM00231">
    <property type="entry name" value="FA58C"/>
    <property type="match status" value="1"/>
</dbReference>
<evidence type="ECO:0000256" key="2">
    <source>
        <dbReference type="ARBA" id="ARBA00022840"/>
    </source>
</evidence>
<dbReference type="InterPro" id="IPR050198">
    <property type="entry name" value="Non-receptor_tyrosine_kinases"/>
</dbReference>
<organism evidence="9 10">
    <name type="scientific">Stylophora pistillata</name>
    <name type="common">Smooth cauliflower coral</name>
    <dbReference type="NCBI Taxonomy" id="50429"/>
    <lineage>
        <taxon>Eukaryota</taxon>
        <taxon>Metazoa</taxon>
        <taxon>Cnidaria</taxon>
        <taxon>Anthozoa</taxon>
        <taxon>Hexacorallia</taxon>
        <taxon>Scleractinia</taxon>
        <taxon>Astrocoeniina</taxon>
        <taxon>Pocilloporidae</taxon>
        <taxon>Stylophora</taxon>
    </lineage>
</organism>
<dbReference type="InterPro" id="IPR014716">
    <property type="entry name" value="Fibrinogen_a/b/g_C_1"/>
</dbReference>
<feature type="compositionally biased region" description="Gly residues" evidence="5">
    <location>
        <begin position="3306"/>
        <end position="3320"/>
    </location>
</feature>
<dbReference type="Gene3D" id="1.10.510.10">
    <property type="entry name" value="Transferase(Phosphotransferase) domain 1"/>
    <property type="match status" value="3"/>
</dbReference>
<evidence type="ECO:0000256" key="5">
    <source>
        <dbReference type="SAM" id="MobiDB-lite"/>
    </source>
</evidence>
<proteinExistence type="predicted"/>
<evidence type="ECO:0000313" key="10">
    <source>
        <dbReference type="Proteomes" id="UP000225706"/>
    </source>
</evidence>
<dbReference type="Pfam" id="PF00090">
    <property type="entry name" value="TSP_1"/>
    <property type="match status" value="1"/>
</dbReference>
<dbReference type="SUPFAM" id="SSF57552">
    <property type="entry name" value="Blood coagulation inhibitor (disintegrin)"/>
    <property type="match status" value="1"/>
</dbReference>
<dbReference type="InterPro" id="IPR001762">
    <property type="entry name" value="Disintegrin_dom"/>
</dbReference>
<dbReference type="Gene3D" id="3.90.215.10">
    <property type="entry name" value="Gamma Fibrinogen, chain A, domain 1"/>
    <property type="match status" value="2"/>
</dbReference>
<accession>A0A2B4SKC5</accession>
<dbReference type="InterPro" id="IPR000421">
    <property type="entry name" value="FA58C"/>
</dbReference>
<dbReference type="CDD" id="cd23417">
    <property type="entry name" value="beta-trefoil_Ricin_MytiLec-like"/>
    <property type="match status" value="2"/>
</dbReference>
<dbReference type="SMART" id="SM00209">
    <property type="entry name" value="TSP1"/>
    <property type="match status" value="1"/>
</dbReference>
<dbReference type="STRING" id="50429.A0A2B4SKC5"/>
<dbReference type="OrthoDB" id="5971203at2759"/>
<dbReference type="InterPro" id="IPR000884">
    <property type="entry name" value="TSP1_rpt"/>
</dbReference>
<dbReference type="InterPro" id="IPR001245">
    <property type="entry name" value="Ser-Thr/Tyr_kinase_cat_dom"/>
</dbReference>
<gene>
    <name evidence="9" type="primary">epha4a</name>
    <name evidence="9" type="ORF">AWC38_SpisGene4034</name>
</gene>
<dbReference type="SUPFAM" id="SSF82895">
    <property type="entry name" value="TSP-1 type 1 repeat"/>
    <property type="match status" value="1"/>
</dbReference>
<reference evidence="10" key="1">
    <citation type="journal article" date="2017" name="bioRxiv">
        <title>Comparative analysis of the genomes of Stylophora pistillata and Acropora digitifera provides evidence for extensive differences between species of corals.</title>
        <authorList>
            <person name="Voolstra C.R."/>
            <person name="Li Y."/>
            <person name="Liew Y.J."/>
            <person name="Baumgarten S."/>
            <person name="Zoccola D."/>
            <person name="Flot J.-F."/>
            <person name="Tambutte S."/>
            <person name="Allemand D."/>
            <person name="Aranda M."/>
        </authorList>
    </citation>
    <scope>NUCLEOTIDE SEQUENCE [LARGE SCALE GENOMIC DNA]</scope>
</reference>
<dbReference type="SMART" id="SM00050">
    <property type="entry name" value="DISIN"/>
    <property type="match status" value="1"/>
</dbReference>
<comment type="caution">
    <text evidence="9">The sequence shown here is derived from an EMBL/GenBank/DDBJ whole genome shotgun (WGS) entry which is preliminary data.</text>
</comment>
<feature type="region of interest" description="Disordered" evidence="5">
    <location>
        <begin position="2255"/>
        <end position="2279"/>
    </location>
</feature>
<dbReference type="PROSITE" id="PS50022">
    <property type="entry name" value="FA58C_3"/>
    <property type="match status" value="1"/>
</dbReference>
<evidence type="ECO:0000256" key="4">
    <source>
        <dbReference type="PROSITE-ProRule" id="PRU00068"/>
    </source>
</evidence>
<sequence>MQEIKSRCGNGLVEQGEECDCGTEEDCLELDPCCQPKGCKLKPGSQCSILNHACCQECACPEDSFIHDGYPCSSKGQLLVGPTTYGQTKNVVLNPPIEAQFLRINPQYWSYSKMCLKTELYGCSGELAQPTAATPLLQASGMCIKPQRGNCRPQDGTILVLTQTKPCDQPFMQFSLSTDGTLKHHCSGKPVCPRKPARGKKCELMISNKCQPQDSKFERTAAHSLKHKPTGMCLHLYGGHPREGVEACLWQGCDEDHTKVTFMRQDCVLSVGMSTGIIADKQITASSTLSYEWLPKFARLNGPKAWCGKPNDKSDKDEFLQIDLGKVQMITRVAMQGNEWDLVEGFYLWYSLDGKMWTVYSEGGDEQEANSFCHLGKCADSLDTQCSDLWGGTLRPSIIKVISSGSVWFVRKTDANQSRERDVKWLMEKNVPVVDFVQMMANAHVKTDSIRRPLATKLLPHVMETGGLGQAGQNARGPVTVEHVYVIDFVTVHPLCMEERSAKEKDFWKKLATRNLVLVVETSVTATDNSPSQDYTHPDDQTTPSHITQCYEPNGNSRAYKPNNPVNEPTDAGRVSAILQLSDLVEAHSCRHLQIIGKRLGKPYADGVYEINPDGKGIVKTICDMTRDGGGWTLLVTSYTNKWTRQNVQRNNEMDPKLKDDFSILFKADDIKNSGNVKGSTFEYRLEADSPGRWGGIWKAPRSYSFVKTDNSQTGVRLTRKFDEWDYSWYGLQKRMPWLYGERLTTAGEPKTNEFGSITDGFYNIQPVDKPVSTYCDMTRNGGGWTLLLTSASSRGWNAQNVLERNGQNPSLKTDFSILGQADNILGKEKFQYRIEADGEEMFGGIWETIRGYSMMSSSDTQTNIRLLKKFGIWDETENLNKRVPRLEVGGKYMYTTGSARDNSGVIVTSTNDAIYIRSEKPKPKVIRVWIREGTRHSCNQIKVYGTQLGNTYDDGVYMIKKNDVDYMPVFCDMISDPGAYTLLVTSASNNWNAKDVTFRNVEKPSLGNDYSILGLADNIKDISAAKSFKYRLEANSPGTWGGIWEAPIEYTFLKTDNTQTNVNLVKKFNKWEYSDDGVQKRLPWMAGTFGLLTTATVGDWYPRGTIITDRRGGKPASWIYPGMFDPGVIWYWINEDDCDHRRTPVDGGVSGWGEWSRCDKLCQPGSMTRQKKCDNPKPKCGGKQCDAKILKEETKECNYCPESPIRAVNKFCVQPQRASCQIPDGTKLVYKSSAECSKEYQKFIYDDGILMHKCSRKYVCPRGGRVDFGAQLVLVGSSGNCDPEDARFERLEINDPGAYTLLVTSASNNWNAKDVTFRNVEKPSLGNDYSILGLADNIKDISAAKSFKYRLEANSPGTWGGIWEAPIEYTTRGMSLMHIRSGLCVHAQGGRASEGVSLVYYEGCDQPRLKLDLYQLSVIHDRETEGCFFSLDDRFCDCWSHSPPLEMSSYEDTSDSSYGSVSGELSAVPCGRCKVFVRNYKVDVKGGGTVAVGPNALINGVPVNQTTEEDENSSFTQNREIDRGISYYVRHNEEEYSPRIYYQQTNVGDWTPKPMNGILIQKGENDFQWSVEFFLENPEKFVREMDTCAGSQKEEKELFILRVILPYLERELWGKSGDNNIEVYRVLAYLSSSRGCGDVAKHSLQQLQHLLYRDCIQSAKQNLLSVEKILRVTIVSPDGAFKEEADSIRLLRLTAYGCILSELIIHQNQAGFSKIDSENNLKQLREIKNYFSKISLKKKDILRYSFEFIQEAISYLTQPPNKTLGSDLGNYLEECKRYCANSGTSNKELSLLKKLKKSEVKWCELHCLLHYLHGKVHTERPEQINKERRTMNLLTLVLTSHLDGGGGSDWKFCLLAGSILSEIAMKNAIKALRFQASLCLVYLRKDEKAGKRQECRAIIDRFSRRILFSPDRSIKRFLVPHLFDNQSEQYTLPTELHNQHLVSCYKTHTLEIDNMVTTEPNCEISSCFVSHGVLKRQEVAVKVLAVSKKDLVEEESSTESKAKKRLRAEAYNLWQLSSLRKHPNIPCLLAYNTVAFPHHIITAYEKYGNLLQLVRGSRECRPLSSVTLYKIIIGVTEALLYLHQELNLVHRAVMAENILVGDGYVPKLSGMHSVALLQHAINKDGERSSGYEYARDYDGLKEFIGEDGETLPVRCKAPETVSRNCYSIPSDVWAYAVFVYETLTLGCRPFRHIQRDEDVADYVLQKTDEEILPQESCIEDDEYNLMKRCWKRKRDERIGLFELKEQFLNMRSKIASSGEERPRPDAPSLEMSIESETQKSQRSIGSVLYEVIQDYSDVQSTSGTIYEEQNDYAEDTYEPQGYDTRETLVDLPTNYQQDAMKEKIPAGDKQHLRRLLCLSNSFLLPISRIDHLDSRSPVVDIISPRSPFGNLKEFILSRRCPMENIITFLCQVATALHYLHVNHIVHGDLRPEHVYVVAPNKIQVGRLGRSKSLTMSAYEATSTSCVVAAVMPSDSTRWSAPEVIQENHYSHASDVWAFGILAWELYSAFAAGQQNRITAMPYCNIPADKILDHMKENGPLDQPSGCPDWVFIMMHQCWTYEPMQRPPFIAIIDCLSRREPMLSWIMQLWLNTHEKSEWPVLPVSQPDDAIHVTNIEEHPSGEDIEKMCSRGFFNPHKYLYVDSVRQNETDTAEVYEYAYSSFQLPPPLCYPAFHQSTPRNFSDGVLNVADQHETNQTDSATEMVVEEPTYWIIKNDEDTTDCLSSHVPKSHSVAGEDQRLQNHKDCVAGAYSFNGDFSNETNLNEQPSHEATGGARGRSTCVERAKYDSEREQKLYENACCRDLALSRKYYMPMRNKAKKPKTPGYINVLTEETGAQLSQTGCSNKDTLVNPYMCVDLLGQVLRQRSEDIVTTQSLSCNEHGVEHQPSFELYEDMAIPRILMGAESLYRREMHRRKYEETIQESLYENQGSPLEQKSLPDDYPMEIEEGQQGCQVTTPSAENITTQMEGNHYGQQAYEEQYLEEIEQRGGSAIRNRQDASGPFERNVYLIKTSDFRWMNGIPHMPTQSTLANLRKSPQYKRRVEFHQEMSESMVKKKLEDTFPYLKNRSYSCGTAKGKDKSNSTSQNCGSRIWDGKKIKRKTEGNSALYILEDKVPHSEQLEASTSFPQVAVPQAEDYRLQRQELHLELIDEHFSSPENDITSGFSGSDCSFPEDDSLGLAHRLDYDVQINPQRSPLEGGAPCLFTFTPKLSVGVTTIYATFGDLGRYQLKKVEDDYLCLIPASGEAGFVTISLQSQDDVLLGQTEIYYSRYQTEEPLKELVFDLGRQRELFETLLPRYSSGSSGNPGGGNSTGGTQGCGNLGSSRAPHVLSILIYNAAKYGAQNFIELIFNSSAGRTVFHAYKDNSTLPETIAKNNGNDEIANYLEKITKRFSEEIKVGEKVSCHAIECSELVTAVKEAQRRLCQNDEKYTNQLEGDTSKEEGYSADVESSSSPSSDLESLESNESSQGTRDKDSSFSDRSSDASSQISGDEQVHTETGQYQDNSGSEETISMSKWSNEDYFGNPENFIQDMDDNAGQLKDAKEDFLLHSILPFLEETWGKCPSSNEEVYENLAKISCRAKCGKAVSQALHLLLDLIGKDNFDNCCNNLLVVEAIVRSSILSSEGLFRRGRVDSGREMKELKLCVYSRIISLLVTHQALQGDSFISCLEKDLKKVKDELKTFSLQLCIRKKDGLRYSTEFIIKAINHLLKPNDKLQDLLEECREFCKNQEIEVNDLRSLRQLNHKKNGDWRIDLHYMALYLQGKVHSERPIPRMETERRAMKLLRLLVEKYLDGNGGKDWRFCMLAATIFSDISMKNETKEIRTEAGSSLVYLLKDPKVQKTPECKAIVQSQSEKVLFCPDIETRTFLTRALIKSKNEEVELDTMQHAKHLSWKYRTSPLEINDTTISKSPTCFVNHGMFQRRKVAVKVLLVKKQHLVERNSNIPGKESLKREVENLRQLKTERHPNFPVLLASNTKTLPYHLITAFEKSGDLLQFLRRSRGRNPPLQPVQLIKMLLDITDALHFLEVKGLVHRAVMAENVLVGDNYICKLSGMQHLRQVTSQVEYSNALYSYSSAGDGFPDFVNSISEEELPLRWKAPEVLSECRFSSASDVWALGVVMYEVLTYGCLPYRLISDNEELCSAVDSVKPSD</sequence>
<evidence type="ECO:0000256" key="3">
    <source>
        <dbReference type="ARBA" id="ARBA00023170"/>
    </source>
</evidence>
<feature type="compositionally biased region" description="Low complexity" evidence="5">
    <location>
        <begin position="3451"/>
        <end position="3469"/>
    </location>
</feature>
<dbReference type="PANTHER" id="PTHR24418">
    <property type="entry name" value="TYROSINE-PROTEIN KINASE"/>
    <property type="match status" value="1"/>
</dbReference>
<evidence type="ECO:0000259" key="8">
    <source>
        <dbReference type="PROSITE" id="PS50214"/>
    </source>
</evidence>
<dbReference type="InterPro" id="IPR036383">
    <property type="entry name" value="TSP1_rpt_sf"/>
</dbReference>
<dbReference type="InterPro" id="IPR008979">
    <property type="entry name" value="Galactose-bd-like_sf"/>
</dbReference>
<feature type="region of interest" description="Disordered" evidence="5">
    <location>
        <begin position="3299"/>
        <end position="3320"/>
    </location>
</feature>
<feature type="domain" description="Protein kinase" evidence="6">
    <location>
        <begin position="1931"/>
        <end position="2249"/>
    </location>
</feature>
<feature type="region of interest" description="Disordered" evidence="5">
    <location>
        <begin position="527"/>
        <end position="567"/>
    </location>
</feature>
<evidence type="ECO:0000313" key="9">
    <source>
        <dbReference type="EMBL" id="PFX31134.1"/>
    </source>
</evidence>
<dbReference type="CDD" id="cd00057">
    <property type="entry name" value="FA58C"/>
    <property type="match status" value="1"/>
</dbReference>
<dbReference type="GO" id="GO:0005524">
    <property type="term" value="F:ATP binding"/>
    <property type="evidence" value="ECO:0007669"/>
    <property type="project" value="UniProtKB-KW"/>
</dbReference>
<feature type="domain" description="Protein kinase" evidence="6">
    <location>
        <begin position="3903"/>
        <end position="4153"/>
    </location>
</feature>
<dbReference type="PROSITE" id="PS50092">
    <property type="entry name" value="TSP1"/>
    <property type="match status" value="1"/>
</dbReference>
<dbReference type="SUPFAM" id="SSF56496">
    <property type="entry name" value="Fibrinogen C-terminal domain-like"/>
    <property type="match status" value="2"/>
</dbReference>
<dbReference type="InterPro" id="IPR036056">
    <property type="entry name" value="Fibrinogen-like_C"/>
</dbReference>
<dbReference type="InterPro" id="IPR000719">
    <property type="entry name" value="Prot_kinase_dom"/>
</dbReference>
<dbReference type="Gene3D" id="2.80.10.50">
    <property type="match status" value="3"/>
</dbReference>
<feature type="domain" description="Disintegrin" evidence="8">
    <location>
        <begin position="5"/>
        <end position="58"/>
    </location>
</feature>
<keyword evidence="3 9" id="KW-0675">Receptor</keyword>
<evidence type="ECO:0000259" key="7">
    <source>
        <dbReference type="PROSITE" id="PS50022"/>
    </source>
</evidence>
<dbReference type="EMBL" id="LSMT01000040">
    <property type="protein sequence ID" value="PFX31134.1"/>
    <property type="molecule type" value="Genomic_DNA"/>
</dbReference>
<feature type="domain" description="F5/8 type C" evidence="7">
    <location>
        <begin position="267"/>
        <end position="370"/>
    </location>
</feature>
<feature type="compositionally biased region" description="Polar residues" evidence="5">
    <location>
        <begin position="527"/>
        <end position="548"/>
    </location>
</feature>
<dbReference type="InterPro" id="IPR011009">
    <property type="entry name" value="Kinase-like_dom_sf"/>
</dbReference>
<feature type="compositionally biased region" description="Polar residues" evidence="5">
    <location>
        <begin position="3498"/>
        <end position="3512"/>
    </location>
</feature>
<dbReference type="Pfam" id="PF07714">
    <property type="entry name" value="PK_Tyr_Ser-Thr"/>
    <property type="match status" value="3"/>
</dbReference>
<evidence type="ECO:0000256" key="1">
    <source>
        <dbReference type="ARBA" id="ARBA00022741"/>
    </source>
</evidence>
<dbReference type="Proteomes" id="UP000225706">
    <property type="component" value="Unassembled WGS sequence"/>
</dbReference>
<dbReference type="Gene3D" id="2.60.120.260">
    <property type="entry name" value="Galactose-binding domain-like"/>
    <property type="match status" value="2"/>
</dbReference>
<evidence type="ECO:0000259" key="6">
    <source>
        <dbReference type="PROSITE" id="PS50011"/>
    </source>
</evidence>
<dbReference type="NCBIfam" id="NF040941">
    <property type="entry name" value="GGGWT_bact"/>
    <property type="match status" value="2"/>
</dbReference>
<dbReference type="Gene3D" id="4.10.70.10">
    <property type="entry name" value="Disintegrin domain"/>
    <property type="match status" value="1"/>
</dbReference>
<protein>
    <submittedName>
        <fullName evidence="9">Ephrin type-A receptor 4a</fullName>
    </submittedName>
</protein>
<dbReference type="Pfam" id="PF00754">
    <property type="entry name" value="F5_F8_type_C"/>
    <property type="match status" value="1"/>
</dbReference>
<dbReference type="GO" id="GO:0004672">
    <property type="term" value="F:protein kinase activity"/>
    <property type="evidence" value="ECO:0007669"/>
    <property type="project" value="InterPro"/>
</dbReference>
<feature type="compositionally biased region" description="Basic and acidic residues" evidence="5">
    <location>
        <begin position="3472"/>
        <end position="3484"/>
    </location>
</feature>
<dbReference type="SUPFAM" id="SSF49785">
    <property type="entry name" value="Galactose-binding domain-like"/>
    <property type="match status" value="2"/>
</dbReference>
<keyword evidence="10" id="KW-1185">Reference proteome</keyword>
<feature type="domain" description="Protein kinase" evidence="6">
    <location>
        <begin position="2279"/>
        <end position="2583"/>
    </location>
</feature>
<feature type="region of interest" description="Disordered" evidence="5">
    <location>
        <begin position="2760"/>
        <end position="2780"/>
    </location>
</feature>
<dbReference type="PROSITE" id="PS50214">
    <property type="entry name" value="DISINTEGRIN_2"/>
    <property type="match status" value="1"/>
</dbReference>
<comment type="caution">
    <text evidence="4">Lacks conserved residue(s) required for the propagation of feature annotation.</text>
</comment>